<evidence type="ECO:0000256" key="4">
    <source>
        <dbReference type="ARBA" id="ARBA00022475"/>
    </source>
</evidence>
<gene>
    <name evidence="11" type="ORF">ENK44_01065</name>
</gene>
<protein>
    <recommendedName>
        <fullName evidence="9">Multidrug-efflux transporter</fullName>
    </recommendedName>
</protein>
<dbReference type="GO" id="GO:0042910">
    <property type="term" value="F:xenobiotic transmembrane transporter activity"/>
    <property type="evidence" value="ECO:0007669"/>
    <property type="project" value="InterPro"/>
</dbReference>
<evidence type="ECO:0000313" key="11">
    <source>
        <dbReference type="EMBL" id="HGY54266.1"/>
    </source>
</evidence>
<dbReference type="Pfam" id="PF01554">
    <property type="entry name" value="MatE"/>
    <property type="match status" value="2"/>
</dbReference>
<feature type="transmembrane region" description="Helical" evidence="10">
    <location>
        <begin position="249"/>
        <end position="266"/>
    </location>
</feature>
<dbReference type="GO" id="GO:0005886">
    <property type="term" value="C:plasma membrane"/>
    <property type="evidence" value="ECO:0007669"/>
    <property type="project" value="UniProtKB-SubCell"/>
</dbReference>
<dbReference type="GO" id="GO:0015297">
    <property type="term" value="F:antiporter activity"/>
    <property type="evidence" value="ECO:0007669"/>
    <property type="project" value="UniProtKB-KW"/>
</dbReference>
<evidence type="ECO:0000256" key="10">
    <source>
        <dbReference type="SAM" id="Phobius"/>
    </source>
</evidence>
<keyword evidence="5 10" id="KW-0812">Transmembrane</keyword>
<evidence type="ECO:0000256" key="5">
    <source>
        <dbReference type="ARBA" id="ARBA00022692"/>
    </source>
</evidence>
<feature type="transmembrane region" description="Helical" evidence="10">
    <location>
        <begin position="129"/>
        <end position="146"/>
    </location>
</feature>
<dbReference type="PANTHER" id="PTHR43298:SF2">
    <property type="entry name" value="FMN_FAD EXPORTER YEEO-RELATED"/>
    <property type="match status" value="1"/>
</dbReference>
<evidence type="ECO:0000256" key="8">
    <source>
        <dbReference type="ARBA" id="ARBA00023136"/>
    </source>
</evidence>
<keyword evidence="3" id="KW-0050">Antiport</keyword>
<feature type="transmembrane region" description="Helical" evidence="10">
    <location>
        <begin position="158"/>
        <end position="180"/>
    </location>
</feature>
<dbReference type="NCBIfam" id="TIGR00797">
    <property type="entry name" value="matE"/>
    <property type="match status" value="1"/>
</dbReference>
<evidence type="ECO:0000256" key="6">
    <source>
        <dbReference type="ARBA" id="ARBA00022989"/>
    </source>
</evidence>
<proteinExistence type="predicted"/>
<dbReference type="PANTHER" id="PTHR43298">
    <property type="entry name" value="MULTIDRUG RESISTANCE PROTEIN NORM-RELATED"/>
    <property type="match status" value="1"/>
</dbReference>
<comment type="caution">
    <text evidence="11">The sequence shown here is derived from an EMBL/GenBank/DDBJ whole genome shotgun (WGS) entry which is preliminary data.</text>
</comment>
<dbReference type="InterPro" id="IPR002528">
    <property type="entry name" value="MATE_fam"/>
</dbReference>
<dbReference type="PIRSF" id="PIRSF006603">
    <property type="entry name" value="DinF"/>
    <property type="match status" value="1"/>
</dbReference>
<evidence type="ECO:0000256" key="2">
    <source>
        <dbReference type="ARBA" id="ARBA00022448"/>
    </source>
</evidence>
<dbReference type="InterPro" id="IPR048279">
    <property type="entry name" value="MdtK-like"/>
</dbReference>
<feature type="transmembrane region" description="Helical" evidence="10">
    <location>
        <begin position="12"/>
        <end position="32"/>
    </location>
</feature>
<comment type="subcellular location">
    <subcellularLocation>
        <location evidence="1">Cell membrane</location>
        <topology evidence="1">Multi-pass membrane protein</topology>
    </subcellularLocation>
</comment>
<evidence type="ECO:0000256" key="9">
    <source>
        <dbReference type="ARBA" id="ARBA00031636"/>
    </source>
</evidence>
<feature type="transmembrane region" description="Helical" evidence="10">
    <location>
        <begin position="313"/>
        <end position="335"/>
    </location>
</feature>
<keyword evidence="7" id="KW-0406">Ion transport</keyword>
<feature type="transmembrane region" description="Helical" evidence="10">
    <location>
        <begin position="192"/>
        <end position="212"/>
    </location>
</feature>
<feature type="transmembrane region" description="Helical" evidence="10">
    <location>
        <begin position="272"/>
        <end position="293"/>
    </location>
</feature>
<keyword evidence="4" id="KW-1003">Cell membrane</keyword>
<dbReference type="GO" id="GO:0006811">
    <property type="term" value="P:monoatomic ion transport"/>
    <property type="evidence" value="ECO:0007669"/>
    <property type="project" value="UniProtKB-KW"/>
</dbReference>
<organism evidence="11">
    <name type="scientific">Caldithrix abyssi</name>
    <dbReference type="NCBI Taxonomy" id="187145"/>
    <lineage>
        <taxon>Bacteria</taxon>
        <taxon>Pseudomonadati</taxon>
        <taxon>Calditrichota</taxon>
        <taxon>Calditrichia</taxon>
        <taxon>Calditrichales</taxon>
        <taxon>Calditrichaceae</taxon>
        <taxon>Caldithrix</taxon>
    </lineage>
</organism>
<feature type="transmembrane region" description="Helical" evidence="10">
    <location>
        <begin position="347"/>
        <end position="365"/>
    </location>
</feature>
<dbReference type="InterPro" id="IPR050222">
    <property type="entry name" value="MATE_MdtK"/>
</dbReference>
<keyword evidence="2" id="KW-0813">Transport</keyword>
<dbReference type="AlphaFoldDB" id="A0A7V4TXH4"/>
<evidence type="ECO:0000256" key="1">
    <source>
        <dbReference type="ARBA" id="ARBA00004651"/>
    </source>
</evidence>
<feature type="transmembrane region" description="Helical" evidence="10">
    <location>
        <begin position="411"/>
        <end position="433"/>
    </location>
</feature>
<dbReference type="CDD" id="cd13131">
    <property type="entry name" value="MATE_NorM_like"/>
    <property type="match status" value="1"/>
</dbReference>
<dbReference type="Proteomes" id="UP000885779">
    <property type="component" value="Unassembled WGS sequence"/>
</dbReference>
<feature type="transmembrane region" description="Helical" evidence="10">
    <location>
        <begin position="385"/>
        <end position="405"/>
    </location>
</feature>
<feature type="transmembrane region" description="Helical" evidence="10">
    <location>
        <begin position="86"/>
        <end position="109"/>
    </location>
</feature>
<feature type="transmembrane region" description="Helical" evidence="10">
    <location>
        <begin position="52"/>
        <end position="74"/>
    </location>
</feature>
<reference evidence="11" key="1">
    <citation type="journal article" date="2020" name="mSystems">
        <title>Genome- and Community-Level Interaction Insights into Carbon Utilization and Element Cycling Functions of Hydrothermarchaeota in Hydrothermal Sediment.</title>
        <authorList>
            <person name="Zhou Z."/>
            <person name="Liu Y."/>
            <person name="Xu W."/>
            <person name="Pan J."/>
            <person name="Luo Z.H."/>
            <person name="Li M."/>
        </authorList>
    </citation>
    <scope>NUCLEOTIDE SEQUENCE [LARGE SCALE GENOMIC DNA]</scope>
    <source>
        <strain evidence="11">HyVt-577</strain>
    </source>
</reference>
<keyword evidence="6 10" id="KW-1133">Transmembrane helix</keyword>
<keyword evidence="8 10" id="KW-0472">Membrane</keyword>
<accession>A0A7V4TXH4</accession>
<sequence>MTVFRQQLKETLRLALPVSIGMLGHIMLGLADSLMVGRVGADELAASSLVNGLVWLVVVFGLGLSMAISPLVAIERGKGETSSCGSILRHAVWLNGLAGILLSLMVYMLAETIPLLNQTPRVAQLAESYARIIAYSIFPFILFQTFRQYIEGLSLMKPAMYVVLITNVVNVIGNYAFIYGHWGLPAYGLDGAGYSTFISRVFMAAAMILYVLKQKSLKPFDPGIRIRKFTPAVVKELLRIGIPSGFQHFFEIGAFSISAVMIGWLGSLQLAAHQIALSMASVSFMIILGVSAASTVRVGTALGQGDFRQVRRAGFTGVLVALTFMASSGILFVLFRRQLPYLFVEDPQVAGIAAVLLIVAALFQLSDGAQAVGLGILRGIKDVKIPTVVTFIAYWVIGLPVGYILAFPLGYGVVGVWLGFLAGLSTAGIVFLIRFGRLTKLS</sequence>
<evidence type="ECO:0000256" key="3">
    <source>
        <dbReference type="ARBA" id="ARBA00022449"/>
    </source>
</evidence>
<evidence type="ECO:0000256" key="7">
    <source>
        <dbReference type="ARBA" id="ARBA00023065"/>
    </source>
</evidence>
<dbReference type="EMBL" id="DRQG01000014">
    <property type="protein sequence ID" value="HGY54266.1"/>
    <property type="molecule type" value="Genomic_DNA"/>
</dbReference>
<name>A0A7V4TXH4_CALAY</name>